<name>A0A2I1I4P9_9ACTO</name>
<dbReference type="Pfam" id="PF19503">
    <property type="entry name" value="DUF6037"/>
    <property type="match status" value="1"/>
</dbReference>
<proteinExistence type="predicted"/>
<dbReference type="RefSeq" id="WP_101628349.1">
    <property type="nucleotide sequence ID" value="NZ_PKKJ01000007.1"/>
</dbReference>
<comment type="caution">
    <text evidence="1">The sequence shown here is derived from an EMBL/GenBank/DDBJ whole genome shotgun (WGS) entry which is preliminary data.</text>
</comment>
<accession>A0A2I1I4P9</accession>
<organism evidence="1 2">
    <name type="scientific">Schaalia turicensis</name>
    <dbReference type="NCBI Taxonomy" id="131111"/>
    <lineage>
        <taxon>Bacteria</taxon>
        <taxon>Bacillati</taxon>
        <taxon>Actinomycetota</taxon>
        <taxon>Actinomycetes</taxon>
        <taxon>Actinomycetales</taxon>
        <taxon>Actinomycetaceae</taxon>
        <taxon>Schaalia</taxon>
    </lineage>
</organism>
<dbReference type="Proteomes" id="UP000234545">
    <property type="component" value="Unassembled WGS sequence"/>
</dbReference>
<evidence type="ECO:0000313" key="2">
    <source>
        <dbReference type="Proteomes" id="UP000234545"/>
    </source>
</evidence>
<gene>
    <name evidence="1" type="ORF">CYJ25_06395</name>
</gene>
<sequence length="202" mass="23405">MLGNLKLLKEDMKNKGWTICTFTFRYKSINYIVLVKRFVGSVKRISEYALVKLEFMKENDLSDVLEVEANSNRLLIDAKTLREYFGIEYSDNLGDIINQFSNQLGDSIPANIKVNISGIEKQAMVRSLSVSDSEDPEKIYCTMVRRNPKGKKRSEFNSDKTKLLRGELFKFFKDDESISFCYSKEVEKENDDATILKNFSKR</sequence>
<dbReference type="EMBL" id="PKKJ01000007">
    <property type="protein sequence ID" value="PKY66071.1"/>
    <property type="molecule type" value="Genomic_DNA"/>
</dbReference>
<dbReference type="InterPro" id="IPR046100">
    <property type="entry name" value="DUF6037"/>
</dbReference>
<dbReference type="OrthoDB" id="9802617at2"/>
<reference evidence="1 2" key="1">
    <citation type="submission" date="2017-12" db="EMBL/GenBank/DDBJ databases">
        <title>Phylogenetic diversity of female urinary microbiome.</title>
        <authorList>
            <person name="Thomas-White K."/>
            <person name="Wolfe A.J."/>
        </authorList>
    </citation>
    <scope>NUCLEOTIDE SEQUENCE [LARGE SCALE GENOMIC DNA]</scope>
    <source>
        <strain evidence="1 2">UMB0250</strain>
    </source>
</reference>
<dbReference type="AlphaFoldDB" id="A0A2I1I4P9"/>
<protein>
    <submittedName>
        <fullName evidence="1">Uncharacterized protein</fullName>
    </submittedName>
</protein>
<evidence type="ECO:0000313" key="1">
    <source>
        <dbReference type="EMBL" id="PKY66071.1"/>
    </source>
</evidence>